<evidence type="ECO:0000256" key="1">
    <source>
        <dbReference type="SAM" id="MobiDB-lite"/>
    </source>
</evidence>
<organism evidence="5 6">
    <name type="scientific">Bifidobacterium phasiani</name>
    <dbReference type="NCBI Taxonomy" id="2834431"/>
    <lineage>
        <taxon>Bacteria</taxon>
        <taxon>Bacillati</taxon>
        <taxon>Actinomycetota</taxon>
        <taxon>Actinomycetes</taxon>
        <taxon>Bifidobacteriales</taxon>
        <taxon>Bifidobacteriaceae</taxon>
        <taxon>Bifidobacterium</taxon>
    </lineage>
</organism>
<evidence type="ECO:0000313" key="5">
    <source>
        <dbReference type="EMBL" id="MBW3083303.1"/>
    </source>
</evidence>
<feature type="chain" id="PRO_5045956892" evidence="3">
    <location>
        <begin position="36"/>
        <end position="1127"/>
    </location>
</feature>
<feature type="region of interest" description="Disordered" evidence="1">
    <location>
        <begin position="849"/>
        <end position="869"/>
    </location>
</feature>
<evidence type="ECO:0000313" key="6">
    <source>
        <dbReference type="Proteomes" id="UP000812844"/>
    </source>
</evidence>
<keyword evidence="2" id="KW-0812">Transmembrane</keyword>
<name>A0ABS6W9W7_9BIFI</name>
<dbReference type="CDD" id="cd00198">
    <property type="entry name" value="vWFA"/>
    <property type="match status" value="1"/>
</dbReference>
<dbReference type="Pfam" id="PF00092">
    <property type="entry name" value="VWA"/>
    <property type="match status" value="1"/>
</dbReference>
<dbReference type="RefSeq" id="WP_219082326.1">
    <property type="nucleotide sequence ID" value="NZ_JAHBBD010000018.1"/>
</dbReference>
<comment type="caution">
    <text evidence="5">The sequence shown here is derived from an EMBL/GenBank/DDBJ whole genome shotgun (WGS) entry which is preliminary data.</text>
</comment>
<keyword evidence="2" id="KW-1133">Transmembrane helix</keyword>
<dbReference type="Proteomes" id="UP000812844">
    <property type="component" value="Unassembled WGS sequence"/>
</dbReference>
<feature type="transmembrane region" description="Helical" evidence="2">
    <location>
        <begin position="1104"/>
        <end position="1122"/>
    </location>
</feature>
<accession>A0ABS6W9W7</accession>
<dbReference type="EMBL" id="JAHBBD010000018">
    <property type="protein sequence ID" value="MBW3083303.1"/>
    <property type="molecule type" value="Genomic_DNA"/>
</dbReference>
<gene>
    <name evidence="5" type="ORF">KIH73_07985</name>
</gene>
<dbReference type="InterPro" id="IPR055384">
    <property type="entry name" value="DUF7604"/>
</dbReference>
<protein>
    <submittedName>
        <fullName evidence="5">VWA domain-containing protein</fullName>
    </submittedName>
</protein>
<evidence type="ECO:0000259" key="4">
    <source>
        <dbReference type="PROSITE" id="PS50234"/>
    </source>
</evidence>
<feature type="region of interest" description="Disordered" evidence="1">
    <location>
        <begin position="46"/>
        <end position="72"/>
    </location>
</feature>
<dbReference type="SMART" id="SM00327">
    <property type="entry name" value="VWA"/>
    <property type="match status" value="1"/>
</dbReference>
<evidence type="ECO:0000256" key="2">
    <source>
        <dbReference type="SAM" id="Phobius"/>
    </source>
</evidence>
<keyword evidence="3" id="KW-0732">Signal</keyword>
<dbReference type="Pfam" id="PF24558">
    <property type="entry name" value="DUF7604"/>
    <property type="match status" value="1"/>
</dbReference>
<dbReference type="PROSITE" id="PS50234">
    <property type="entry name" value="VWFA"/>
    <property type="match status" value="1"/>
</dbReference>
<reference evidence="5 6" key="1">
    <citation type="submission" date="2021-05" db="EMBL/GenBank/DDBJ databases">
        <title>Phylogenetic classification of ten novel species belonging to the genus Bifidobacterium comprising B. colchicus sp. nov., B. abeli sp. nov., B. bicoloris sp. nov., B. guerezis sp. nov., B. rosaliae sp. nov., B. santillanensis sp. nov., B. argentati sp. nov., B. amazzoni sp. nov., B. pluviali sp. nov., and B. pinnaculum sp. nov.</title>
        <authorList>
            <person name="Lugli G.A."/>
            <person name="Ruiz Garcia L."/>
            <person name="Margolles A."/>
            <person name="Ventura M."/>
        </authorList>
    </citation>
    <scope>NUCLEOTIDE SEQUENCE [LARGE SCALE GENOMIC DNA]</scope>
    <source>
        <strain evidence="5 6">6T3</strain>
    </source>
</reference>
<sequence>MRGMKHDMKKAWGGGIRSRLVAAVAALAMLGTSVAAGTAVASELTADDAQTPTTAQTAEQDTQNGADASDDAVSVADVVEPSSDDDVRSADAVAQDDGSVLYAVDVPVGQGDEAGSLGVEVTVPSGALPDGVALVAGAVADADAVSSALAGAGVEYDGLLTVDVRFEDTDGNEVEPSEPVSVRFDTTQSVLGGDVDASSIAVRHLAEDADGAVESVDMVADAGDQSDGTVSVDGVAALSADETADADADDATVSAEFTVDSFSSFTITWRQYGQYGGTEYFNVTMHYVDQNGEDVNVQQEDVDLQFPSLPSKPNYDGYNGQRVSMSDDKSSDLTAYRDGCDLVEGCTGSSIHYGSIEGPEVTSMTATISGTYVWQNIYGWGRWNTESVTRTLTFFNDNEQVGQPLTYRTGQAQKVDIYFVCQVEETGTEDPDTPSSTDVTVTTGKTAVLRDNGDYDLTLSVSGDRGSSTQKAAIDVLFIVDRSGSMTPSRQNAVDKAVDTLISTLQSDRYKDSIDARYGVVAFAGSTEHYGNGYHDYGTDSYGWTSSGSNTLRYIKDLDFEGGTNYQQAIYTGKEMLANRDNSRKENATTFVIFISDGIPTYRGVDVTNGTENRYSANGNGSNDNDGKNIAAAVNEISSMNCDYFYAIGMGDDFGQEWQDGDWPWVPGGYVDKKGTANLKQLANAVDATYAGDDNVYSADDEDLSGAFGDITASITFFAAEDVVMSDPLSDYADIVAGEDGQVMFSVKLEKQNADGSYAQVGDVQTVTSDESAQFTTTATTEGGAEKQTNFTITPSYDEDTKTITASLSGLDGTSYELAPGYRYSISTVITPSQAAINAGMNSDVAKQTPNTGTGTHADRGETGFWSNDNENAKVTYTANGESGSENFPKPVIRVADVPDIPAEYGTDDHLGLHKAMSDGGAPELGKYHFNIVEMVADDNGFLTGADSGADTGLTLPVDHSVINGDGNGDGQLDDGETAGGEFDFGEIEFDKPGTYYVAVSEEETPAGSAVVYDESVLYVCYQVGYESEGSHVLKVTGRWVHRADNDTVPVPVLTEENQGTMWHLIAIGSTATDEDVAEYLTWTNIVPVSSLPLTGGDTTARTIVLAGGCVLLLAGVAWLLARRRRV</sequence>
<keyword evidence="2" id="KW-0472">Membrane</keyword>
<feature type="domain" description="VWFA" evidence="4">
    <location>
        <begin position="475"/>
        <end position="715"/>
    </location>
</feature>
<feature type="signal peptide" evidence="3">
    <location>
        <begin position="1"/>
        <end position="35"/>
    </location>
</feature>
<feature type="compositionally biased region" description="Low complexity" evidence="1">
    <location>
        <begin position="47"/>
        <end position="72"/>
    </location>
</feature>
<dbReference type="NCBIfam" id="TIGR01167">
    <property type="entry name" value="LPXTG_anchor"/>
    <property type="match status" value="1"/>
</dbReference>
<keyword evidence="6" id="KW-1185">Reference proteome</keyword>
<dbReference type="InterPro" id="IPR002035">
    <property type="entry name" value="VWF_A"/>
</dbReference>
<evidence type="ECO:0000256" key="3">
    <source>
        <dbReference type="SAM" id="SignalP"/>
    </source>
</evidence>
<proteinExistence type="predicted"/>